<sequence>MHVTAVDQRTANESPTDKTHNTARTPTHGRGGYNNVQGPWLEKPDPIGRPQDTRKPFKWNSKLGRNQWVTDDYDRLEEMAQTGWPMTYMEKREFKELNEEVIRPTMEINVLERQTPAGERQEIAN</sequence>
<comment type="caution">
    <text evidence="2">The sequence shown here is derived from an EMBL/GenBank/DDBJ whole genome shotgun (WGS) entry which is preliminary data.</text>
</comment>
<protein>
    <submittedName>
        <fullName evidence="2">Uncharacterized protein</fullName>
    </submittedName>
</protein>
<dbReference type="Proteomes" id="UP001271007">
    <property type="component" value="Unassembled WGS sequence"/>
</dbReference>
<evidence type="ECO:0000256" key="1">
    <source>
        <dbReference type="SAM" id="MobiDB-lite"/>
    </source>
</evidence>
<proteinExistence type="predicted"/>
<keyword evidence="3" id="KW-1185">Reference proteome</keyword>
<evidence type="ECO:0000313" key="3">
    <source>
        <dbReference type="Proteomes" id="UP001271007"/>
    </source>
</evidence>
<dbReference type="AlphaFoldDB" id="A0AAJ0D528"/>
<gene>
    <name evidence="2" type="ORF">LTR09_012430</name>
</gene>
<organism evidence="2 3">
    <name type="scientific">Extremus antarcticus</name>
    <dbReference type="NCBI Taxonomy" id="702011"/>
    <lineage>
        <taxon>Eukaryota</taxon>
        <taxon>Fungi</taxon>
        <taxon>Dikarya</taxon>
        <taxon>Ascomycota</taxon>
        <taxon>Pezizomycotina</taxon>
        <taxon>Dothideomycetes</taxon>
        <taxon>Dothideomycetidae</taxon>
        <taxon>Mycosphaerellales</taxon>
        <taxon>Extremaceae</taxon>
        <taxon>Extremus</taxon>
    </lineage>
</organism>
<evidence type="ECO:0000313" key="2">
    <source>
        <dbReference type="EMBL" id="KAK3046048.1"/>
    </source>
</evidence>
<accession>A0AAJ0D528</accession>
<feature type="compositionally biased region" description="Basic and acidic residues" evidence="1">
    <location>
        <begin position="42"/>
        <end position="55"/>
    </location>
</feature>
<name>A0AAJ0D528_9PEZI</name>
<dbReference type="EMBL" id="JAWDJX010000119">
    <property type="protein sequence ID" value="KAK3046048.1"/>
    <property type="molecule type" value="Genomic_DNA"/>
</dbReference>
<reference evidence="2" key="1">
    <citation type="submission" date="2023-04" db="EMBL/GenBank/DDBJ databases">
        <title>Black Yeasts Isolated from many extreme environments.</title>
        <authorList>
            <person name="Coleine C."/>
            <person name="Stajich J.E."/>
            <person name="Selbmann L."/>
        </authorList>
    </citation>
    <scope>NUCLEOTIDE SEQUENCE</scope>
    <source>
        <strain evidence="2">CCFEE 5312</strain>
    </source>
</reference>
<feature type="region of interest" description="Disordered" evidence="1">
    <location>
        <begin position="1"/>
        <end position="58"/>
    </location>
</feature>